<dbReference type="InterPro" id="IPR003591">
    <property type="entry name" value="Leu-rich_rpt_typical-subtyp"/>
</dbReference>
<dbReference type="Pfam" id="PF13306">
    <property type="entry name" value="LRR_5"/>
    <property type="match status" value="1"/>
</dbReference>
<dbReference type="InterPro" id="IPR032675">
    <property type="entry name" value="LRR_dom_sf"/>
</dbReference>
<organism evidence="4 5">
    <name type="scientific">Candidatus Synechococcus spongiarum SP3</name>
    <dbReference type="NCBI Taxonomy" id="1604020"/>
    <lineage>
        <taxon>Bacteria</taxon>
        <taxon>Bacillati</taxon>
        <taxon>Cyanobacteriota</taxon>
        <taxon>Cyanophyceae</taxon>
        <taxon>Synechococcales</taxon>
        <taxon>Synechococcaceae</taxon>
        <taxon>Synechococcus</taxon>
    </lineage>
</organism>
<reference evidence="4 5" key="1">
    <citation type="submission" date="2015-01" db="EMBL/GenBank/DDBJ databases">
        <title>Lifestyle Evolution in Cyanobacterial Symbionts of Sponges.</title>
        <authorList>
            <person name="Burgsdorf I."/>
            <person name="Slaby B.M."/>
            <person name="Handley K.M."/>
            <person name="Haber M."/>
            <person name="Blom J."/>
            <person name="Marshall C.W."/>
            <person name="Gilbert J.A."/>
            <person name="Hentschel U."/>
            <person name="Steindler L."/>
        </authorList>
    </citation>
    <scope>NUCLEOTIDE SEQUENCE [LARGE SCALE GENOMIC DNA]</scope>
    <source>
        <strain evidence="4">SP3</strain>
    </source>
</reference>
<feature type="non-terminal residue" evidence="4">
    <location>
        <position position="449"/>
    </location>
</feature>
<protein>
    <recommendedName>
        <fullName evidence="6">Calx-beta domain-containing protein</fullName>
    </recommendedName>
</protein>
<name>A0A0G2HJP8_9SYNE</name>
<accession>A0A0G2HJP8</accession>
<dbReference type="InterPro" id="IPR050328">
    <property type="entry name" value="Dev_Immune_Receptor"/>
</dbReference>
<dbReference type="GO" id="GO:0005615">
    <property type="term" value="C:extracellular space"/>
    <property type="evidence" value="ECO:0007669"/>
    <property type="project" value="TreeGrafter"/>
</dbReference>
<dbReference type="InterPro" id="IPR038081">
    <property type="entry name" value="CalX-like_sf"/>
</dbReference>
<keyword evidence="1" id="KW-0433">Leucine-rich repeat</keyword>
<keyword evidence="2" id="KW-0732">Signal</keyword>
<proteinExistence type="predicted"/>
<dbReference type="InterPro" id="IPR026906">
    <property type="entry name" value="LRR_5"/>
</dbReference>
<evidence type="ECO:0008006" key="6">
    <source>
        <dbReference type="Google" id="ProtNLM"/>
    </source>
</evidence>
<keyword evidence="3" id="KW-0677">Repeat</keyword>
<dbReference type="SMART" id="SM00369">
    <property type="entry name" value="LRR_TYP"/>
    <property type="match status" value="6"/>
</dbReference>
<dbReference type="Gene3D" id="3.80.10.10">
    <property type="entry name" value="Ribonuclease Inhibitor"/>
    <property type="match status" value="2"/>
</dbReference>
<evidence type="ECO:0000256" key="2">
    <source>
        <dbReference type="ARBA" id="ARBA00022729"/>
    </source>
</evidence>
<dbReference type="SUPFAM" id="SSF52058">
    <property type="entry name" value="L domain-like"/>
    <property type="match status" value="1"/>
</dbReference>
<dbReference type="AlphaFoldDB" id="A0A0G2HJP8"/>
<evidence type="ECO:0000256" key="3">
    <source>
        <dbReference type="ARBA" id="ARBA00022737"/>
    </source>
</evidence>
<dbReference type="PANTHER" id="PTHR24373:SF370">
    <property type="entry name" value="FISH-LIPS, ISOFORM E"/>
    <property type="match status" value="1"/>
</dbReference>
<dbReference type="Gene3D" id="2.60.40.2030">
    <property type="match status" value="1"/>
</dbReference>
<evidence type="ECO:0000256" key="1">
    <source>
        <dbReference type="ARBA" id="ARBA00022614"/>
    </source>
</evidence>
<evidence type="ECO:0000313" key="4">
    <source>
        <dbReference type="EMBL" id="KKZ11173.1"/>
    </source>
</evidence>
<comment type="caution">
    <text evidence="4">The sequence shown here is derived from an EMBL/GenBank/DDBJ whole genome shotgun (WGS) entry which is preliminary data.</text>
</comment>
<dbReference type="EMBL" id="JXQG01000060">
    <property type="protein sequence ID" value="KKZ11173.1"/>
    <property type="molecule type" value="Genomic_DNA"/>
</dbReference>
<dbReference type="SUPFAM" id="SSF141072">
    <property type="entry name" value="CalX-like"/>
    <property type="match status" value="1"/>
</dbReference>
<sequence length="449" mass="47042">MAVSGSAVRLSLVDAVGIGKTVTVSYTAPESQPIQDRAGSDAAGFTNESVTVTGICNRTPAVRTDLLERIAGVTDCASVTSEHLGAIDGELSFSNQRISSLQANDFAGLSKLQRIYFPNDLISSLDANIFAGLSNLKHMRFSNNSISSLDANIFAGLSKLEYISFNDNSISSLDAEIFAGLSNLEAILFTNNSIGNLDADIFDGLSNLRQISFVRNSLKSLPEGIFSSERNLTALAHLYLRENDLVCLPSDFPYSKVEDGSLEVDVDLPDCFGVSLSVSPTVVREGSEWESITVTAALMAGEPRINQRRAKSEDTTVTISVVSGTAEEGTDFEAVSSFSLTVAAGSTSQTGTFTLTATADDEPEEPETVTVTGATALSDSSVAGTQVDGATIEIRDALGVSISPTSLSVEESGTTTYTVVLINEPSGTVTVTPSSNDIGAATFSPSGLT</sequence>
<gene>
    <name evidence="4" type="ORF">TE42_08460</name>
</gene>
<dbReference type="GO" id="GO:0031012">
    <property type="term" value="C:extracellular matrix"/>
    <property type="evidence" value="ECO:0007669"/>
    <property type="project" value="TreeGrafter"/>
</dbReference>
<evidence type="ECO:0000313" key="5">
    <source>
        <dbReference type="Proteomes" id="UP000035067"/>
    </source>
</evidence>
<dbReference type="PANTHER" id="PTHR24373">
    <property type="entry name" value="SLIT RELATED LEUCINE-RICH REPEAT NEURONAL PROTEIN"/>
    <property type="match status" value="1"/>
</dbReference>
<dbReference type="Proteomes" id="UP000035067">
    <property type="component" value="Unassembled WGS sequence"/>
</dbReference>